<feature type="compositionally biased region" description="Polar residues" evidence="1">
    <location>
        <begin position="55"/>
        <end position="75"/>
    </location>
</feature>
<sequence>MAKDYFQDILLSNDNKVGTPLGADKKTSGGSDGIPDVGGRSIRNITVNPRAPRTRSMSSDVRGSASSDPQSPSVWPNTYKRSRVWIWVIAAISLIILTVLALFAFRSTKITITPRSRPIVFDQSVHFIANPMANENSGLSYTIVVNELEDTAVVASSGSEHAEERASGTVVVFNSYSTSPVRLIKNTRFMTPGGLVFRVPASVVIPGKKGSTPGSVQVTIAADQAGEQYNIGPVDKFTLPGLKTSPDMYADIYARSTVSFTGGFVGDKPAVAPGAIDAAKAEIRTRLETKVRDSAQSLINENAIVFLDLIRITYESLPSTTEAGGGIRVHEKARVEIPVFPPDAFAKTVAQGVGENTSDAGFKIEGLDKLTGKWSGESVSKISLGKDAVDFTMTGNATLVWKIDSKALLEALAGRDQEAFQAIITGFSSIQEARARIEPFWKGSFPVSSSDIVIELVPIQAQ</sequence>
<evidence type="ECO:0008006" key="5">
    <source>
        <dbReference type="Google" id="ProtNLM"/>
    </source>
</evidence>
<dbReference type="EMBL" id="LCMA01000003">
    <property type="protein sequence ID" value="KKU27181.1"/>
    <property type="molecule type" value="Genomic_DNA"/>
</dbReference>
<keyword evidence="2" id="KW-0812">Transmembrane</keyword>
<keyword evidence="2" id="KW-0472">Membrane</keyword>
<proteinExistence type="predicted"/>
<dbReference type="AlphaFoldDB" id="A0A0G1P384"/>
<protein>
    <recommendedName>
        <fullName evidence="5">Baseplate protein J-like domain-containing protein</fullName>
    </recommendedName>
</protein>
<evidence type="ECO:0000313" key="3">
    <source>
        <dbReference type="EMBL" id="KKU27181.1"/>
    </source>
</evidence>
<name>A0A0G1P384_9BACT</name>
<accession>A0A0G1P384</accession>
<organism evidence="3 4">
    <name type="scientific">Candidatus Magasanikbacteria bacterium GW2011_GWA2_46_17</name>
    <dbReference type="NCBI Taxonomy" id="1619042"/>
    <lineage>
        <taxon>Bacteria</taxon>
        <taxon>Candidatus Magasanikiibacteriota</taxon>
    </lineage>
</organism>
<evidence type="ECO:0000256" key="1">
    <source>
        <dbReference type="SAM" id="MobiDB-lite"/>
    </source>
</evidence>
<dbReference type="Proteomes" id="UP000034175">
    <property type="component" value="Unassembled WGS sequence"/>
</dbReference>
<feature type="transmembrane region" description="Helical" evidence="2">
    <location>
        <begin position="84"/>
        <end position="105"/>
    </location>
</feature>
<reference evidence="3 4" key="1">
    <citation type="journal article" date="2015" name="Nature">
        <title>rRNA introns, odd ribosomes, and small enigmatic genomes across a large radiation of phyla.</title>
        <authorList>
            <person name="Brown C.T."/>
            <person name="Hug L.A."/>
            <person name="Thomas B.C."/>
            <person name="Sharon I."/>
            <person name="Castelle C.J."/>
            <person name="Singh A."/>
            <person name="Wilkins M.J."/>
            <person name="Williams K.H."/>
            <person name="Banfield J.F."/>
        </authorList>
    </citation>
    <scope>NUCLEOTIDE SEQUENCE [LARGE SCALE GENOMIC DNA]</scope>
</reference>
<keyword evidence="2" id="KW-1133">Transmembrane helix</keyword>
<evidence type="ECO:0000313" key="4">
    <source>
        <dbReference type="Proteomes" id="UP000034175"/>
    </source>
</evidence>
<comment type="caution">
    <text evidence="3">The sequence shown here is derived from an EMBL/GenBank/DDBJ whole genome shotgun (WGS) entry which is preliminary data.</text>
</comment>
<feature type="region of interest" description="Disordered" evidence="1">
    <location>
        <begin position="14"/>
        <end position="75"/>
    </location>
</feature>
<gene>
    <name evidence="3" type="ORF">UX39_C0003G0020</name>
</gene>
<evidence type="ECO:0000256" key="2">
    <source>
        <dbReference type="SAM" id="Phobius"/>
    </source>
</evidence>